<comment type="caution">
    <text evidence="2">The sequence shown here is derived from an EMBL/GenBank/DDBJ whole genome shotgun (WGS) entry which is preliminary data.</text>
</comment>
<evidence type="ECO:0000256" key="1">
    <source>
        <dbReference type="SAM" id="Phobius"/>
    </source>
</evidence>
<evidence type="ECO:0000313" key="3">
    <source>
        <dbReference type="Proteomes" id="UP001595075"/>
    </source>
</evidence>
<dbReference type="EMBL" id="JAZHXI010000009">
    <property type="protein sequence ID" value="KAL2068417.1"/>
    <property type="molecule type" value="Genomic_DNA"/>
</dbReference>
<evidence type="ECO:0000313" key="2">
    <source>
        <dbReference type="EMBL" id="KAL2068417.1"/>
    </source>
</evidence>
<feature type="transmembrane region" description="Helical" evidence="1">
    <location>
        <begin position="474"/>
        <end position="495"/>
    </location>
</feature>
<protein>
    <submittedName>
        <fullName evidence="2">Uncharacterized protein</fullName>
    </submittedName>
</protein>
<dbReference type="Proteomes" id="UP001595075">
    <property type="component" value="Unassembled WGS sequence"/>
</dbReference>
<keyword evidence="1" id="KW-0812">Transmembrane</keyword>
<keyword evidence="3" id="KW-1185">Reference proteome</keyword>
<dbReference type="Gene3D" id="1.20.58.340">
    <property type="entry name" value="Magnesium transport protein CorA, transmembrane region"/>
    <property type="match status" value="1"/>
</dbReference>
<name>A0ABR4CFW7_9HELO</name>
<reference evidence="2 3" key="1">
    <citation type="journal article" date="2024" name="Commun. Biol.">
        <title>Comparative genomic analysis of thermophilic fungi reveals convergent evolutionary adaptations and gene losses.</title>
        <authorList>
            <person name="Steindorff A.S."/>
            <person name="Aguilar-Pontes M.V."/>
            <person name="Robinson A.J."/>
            <person name="Andreopoulos B."/>
            <person name="LaButti K."/>
            <person name="Kuo A."/>
            <person name="Mondo S."/>
            <person name="Riley R."/>
            <person name="Otillar R."/>
            <person name="Haridas S."/>
            <person name="Lipzen A."/>
            <person name="Grimwood J."/>
            <person name="Schmutz J."/>
            <person name="Clum A."/>
            <person name="Reid I.D."/>
            <person name="Moisan M.C."/>
            <person name="Butler G."/>
            <person name="Nguyen T.T.M."/>
            <person name="Dewar K."/>
            <person name="Conant G."/>
            <person name="Drula E."/>
            <person name="Henrissat B."/>
            <person name="Hansel C."/>
            <person name="Singer S."/>
            <person name="Hutchinson M.I."/>
            <person name="de Vries R.P."/>
            <person name="Natvig D.O."/>
            <person name="Powell A.J."/>
            <person name="Tsang A."/>
            <person name="Grigoriev I.V."/>
        </authorList>
    </citation>
    <scope>NUCLEOTIDE SEQUENCE [LARGE SCALE GENOMIC DNA]</scope>
    <source>
        <strain evidence="2 3">CBS 494.80</strain>
    </source>
</reference>
<keyword evidence="1" id="KW-1133">Transmembrane helix</keyword>
<gene>
    <name evidence="2" type="ORF">VTL71DRAFT_16515</name>
</gene>
<keyword evidence="1" id="KW-0472">Membrane</keyword>
<organism evidence="2 3">
    <name type="scientific">Oculimacula yallundae</name>
    <dbReference type="NCBI Taxonomy" id="86028"/>
    <lineage>
        <taxon>Eukaryota</taxon>
        <taxon>Fungi</taxon>
        <taxon>Dikarya</taxon>
        <taxon>Ascomycota</taxon>
        <taxon>Pezizomycotina</taxon>
        <taxon>Leotiomycetes</taxon>
        <taxon>Helotiales</taxon>
        <taxon>Ploettnerulaceae</taxon>
        <taxon>Oculimacula</taxon>
    </lineage>
</organism>
<accession>A0ABR4CFW7</accession>
<feature type="transmembrane region" description="Helical" evidence="1">
    <location>
        <begin position="440"/>
        <end position="462"/>
    </location>
</feature>
<proteinExistence type="predicted"/>
<sequence>MANDVKWLSQSTSYAPAFDDAKEILLALKDFQANTLSAETTISWLRRTGLNSSELTLSDDTLQKAFDEIDVGGHHILLINRFLVLSRRAPIPLDSAKLRISASAFRMLISRLHLPAPFVYALTRYHLPCGRGFGTQKDDKTGEIFHEMWYFLPLRVQYKCTDKGKEHEGSTAGSNQMNPFHYLLHLSDVGIDVRGSRIAIFSRYNSAGKIMVTTAISFMDGRWSKTALEPKSRIKDCWERRGELETPSDPFQVHCVFFTSAVRWWTNTLDGVNEQLMAYERRLHEAINTDSQVSTLGILNKALHAVAAHLQRYHTELESIDETWQDIAKRHLQYEVRSAIISKEAGYQGVGSTHFDHTVSHLKQIRAFLKELMTKVQNNLALLFNCIQLTNDRRLVTNGENMHAILLASRDEARSSKEIAEQSIKLSEEMKQDSVAMKTIAVTTMFFLPGTSFATFLSMPFFDSMTYLNNPRTCWIWVTCTIPSTIVAFAFYFYWRHREQARKRTRAAVAS</sequence>